<dbReference type="EMBL" id="HBUE01252883">
    <property type="protein sequence ID" value="CAG6555103.1"/>
    <property type="molecule type" value="Transcribed_RNA"/>
</dbReference>
<keyword evidence="1" id="KW-0812">Transmembrane</keyword>
<sequence>MPYVTSLSDLLWEDVTAAESSSICSSSSMAEAFSGSAAGTSFGVLLIFLLLHSCTDRPPSLLRESRKLRRPCTPPKLALRRQLRFVGLRPVWNLQTFSGSAAGFSSEPVTVSGRCWSWSLLRLGLVRV</sequence>
<organism evidence="2">
    <name type="scientific">Culex pipiens</name>
    <name type="common">House mosquito</name>
    <dbReference type="NCBI Taxonomy" id="7175"/>
    <lineage>
        <taxon>Eukaryota</taxon>
        <taxon>Metazoa</taxon>
        <taxon>Ecdysozoa</taxon>
        <taxon>Arthropoda</taxon>
        <taxon>Hexapoda</taxon>
        <taxon>Insecta</taxon>
        <taxon>Pterygota</taxon>
        <taxon>Neoptera</taxon>
        <taxon>Endopterygota</taxon>
        <taxon>Diptera</taxon>
        <taxon>Nematocera</taxon>
        <taxon>Culicoidea</taxon>
        <taxon>Culicidae</taxon>
        <taxon>Culicinae</taxon>
        <taxon>Culicini</taxon>
        <taxon>Culex</taxon>
        <taxon>Culex</taxon>
    </lineage>
</organism>
<dbReference type="AlphaFoldDB" id="A0A8D8D6P6"/>
<accession>A0A8D8D6P6</accession>
<feature type="transmembrane region" description="Helical" evidence="1">
    <location>
        <begin position="32"/>
        <end position="51"/>
    </location>
</feature>
<proteinExistence type="predicted"/>
<name>A0A8D8D6P6_CULPI</name>
<keyword evidence="1" id="KW-0472">Membrane</keyword>
<evidence type="ECO:0000256" key="1">
    <source>
        <dbReference type="SAM" id="Phobius"/>
    </source>
</evidence>
<dbReference type="EMBL" id="HBUE01147959">
    <property type="protein sequence ID" value="CAG6503841.1"/>
    <property type="molecule type" value="Transcribed_RNA"/>
</dbReference>
<keyword evidence="1" id="KW-1133">Transmembrane helix</keyword>
<reference evidence="2" key="1">
    <citation type="submission" date="2021-05" db="EMBL/GenBank/DDBJ databases">
        <authorList>
            <person name="Alioto T."/>
            <person name="Alioto T."/>
            <person name="Gomez Garrido J."/>
        </authorList>
    </citation>
    <scope>NUCLEOTIDE SEQUENCE</scope>
</reference>
<evidence type="ECO:0000313" key="2">
    <source>
        <dbReference type="EMBL" id="CAG6503841.1"/>
    </source>
</evidence>
<protein>
    <submittedName>
        <fullName evidence="2">(northern house mosquito) hypothetical protein</fullName>
    </submittedName>
</protein>